<proteinExistence type="predicted"/>
<keyword evidence="2" id="KW-1185">Reference proteome</keyword>
<dbReference type="EMBL" id="BGPR01005344">
    <property type="protein sequence ID" value="GBN09321.1"/>
    <property type="molecule type" value="Genomic_DNA"/>
</dbReference>
<reference evidence="1 2" key="1">
    <citation type="journal article" date="2019" name="Sci. Rep.">
        <title>Orb-weaving spider Araneus ventricosus genome elucidates the spidroin gene catalogue.</title>
        <authorList>
            <person name="Kono N."/>
            <person name="Nakamura H."/>
            <person name="Ohtoshi R."/>
            <person name="Moran D.A.P."/>
            <person name="Shinohara A."/>
            <person name="Yoshida Y."/>
            <person name="Fujiwara M."/>
            <person name="Mori M."/>
            <person name="Tomita M."/>
            <person name="Arakawa K."/>
        </authorList>
    </citation>
    <scope>NUCLEOTIDE SEQUENCE [LARGE SCALE GENOMIC DNA]</scope>
</reference>
<evidence type="ECO:0000313" key="2">
    <source>
        <dbReference type="Proteomes" id="UP000499080"/>
    </source>
</evidence>
<organism evidence="1 2">
    <name type="scientific">Araneus ventricosus</name>
    <name type="common">Orbweaver spider</name>
    <name type="synonym">Epeira ventricosa</name>
    <dbReference type="NCBI Taxonomy" id="182803"/>
    <lineage>
        <taxon>Eukaryota</taxon>
        <taxon>Metazoa</taxon>
        <taxon>Ecdysozoa</taxon>
        <taxon>Arthropoda</taxon>
        <taxon>Chelicerata</taxon>
        <taxon>Arachnida</taxon>
        <taxon>Araneae</taxon>
        <taxon>Araneomorphae</taxon>
        <taxon>Entelegynae</taxon>
        <taxon>Araneoidea</taxon>
        <taxon>Araneidae</taxon>
        <taxon>Araneus</taxon>
    </lineage>
</organism>
<accession>A0A4Y2L3S1</accession>
<dbReference type="Proteomes" id="UP000499080">
    <property type="component" value="Unassembled WGS sequence"/>
</dbReference>
<evidence type="ECO:0000313" key="1">
    <source>
        <dbReference type="EMBL" id="GBN09321.1"/>
    </source>
</evidence>
<dbReference type="AlphaFoldDB" id="A0A4Y2L3S1"/>
<protein>
    <submittedName>
        <fullName evidence="1">Uncharacterized protein</fullName>
    </submittedName>
</protein>
<name>A0A4Y2L3S1_ARAVE</name>
<gene>
    <name evidence="1" type="ORF">AVEN_88035_1</name>
</gene>
<dbReference type="OrthoDB" id="6694091at2759"/>
<sequence>MTEGMLVDWDRLGARMSLEFYPLCELVSCYLTPSGRCVDPLGTTLEFRLQCELGSWNLRSDNHSNAILVDTVEMALEIDTDKNFESIHRHRVRRRKRQFDCENQEEPIIDAQEKYKFELFYHPVDTAINSLEQRFSQLQHYNSYFRFYIIYMN</sequence>
<comment type="caution">
    <text evidence="1">The sequence shown here is derived from an EMBL/GenBank/DDBJ whole genome shotgun (WGS) entry which is preliminary data.</text>
</comment>